<feature type="domain" description="HTH lysR-type" evidence="5">
    <location>
        <begin position="3"/>
        <end position="60"/>
    </location>
</feature>
<evidence type="ECO:0000256" key="1">
    <source>
        <dbReference type="ARBA" id="ARBA00009437"/>
    </source>
</evidence>
<sequence length="312" mass="32574">MDMDPADLRLHVAVARHGSFTAAAVRLGYTQSAVSRRVAALERAAGVALFQRDARGVRLTAAGAVLHRHAQIVLRAMDDAVAALAAVRDGTAGPLRLGAVPTANATLVPRALARLEADHPEVEPRLREGGSVDLAGAVATGDLDIAVVFAVPVEPAPAGVELVDLVRDPLLVAMPRDHRLAGAREVRLADLAGERWVQGTPDMADELFAAAEPAPEHVFRVREWTAKQGFVAAGLGLTVVASLAADGVRPDVVLRPLTGAGSARRVAAVLPRPAPSATAVRLLELLREVAAELDAAARSVSARPRQPRRGTG</sequence>
<dbReference type="GO" id="GO:0032993">
    <property type="term" value="C:protein-DNA complex"/>
    <property type="evidence" value="ECO:0007669"/>
    <property type="project" value="TreeGrafter"/>
</dbReference>
<dbReference type="PRINTS" id="PR00039">
    <property type="entry name" value="HTHLYSR"/>
</dbReference>
<dbReference type="Gene3D" id="3.40.190.10">
    <property type="entry name" value="Periplasmic binding protein-like II"/>
    <property type="match status" value="2"/>
</dbReference>
<keyword evidence="2" id="KW-0805">Transcription regulation</keyword>
<dbReference type="SUPFAM" id="SSF46785">
    <property type="entry name" value="Winged helix' DNA-binding domain"/>
    <property type="match status" value="1"/>
</dbReference>
<evidence type="ECO:0000259" key="5">
    <source>
        <dbReference type="PROSITE" id="PS50931"/>
    </source>
</evidence>
<dbReference type="GO" id="GO:0003700">
    <property type="term" value="F:DNA-binding transcription factor activity"/>
    <property type="evidence" value="ECO:0007669"/>
    <property type="project" value="InterPro"/>
</dbReference>
<keyword evidence="3 6" id="KW-0238">DNA-binding</keyword>
<proteinExistence type="inferred from homology"/>
<dbReference type="RefSeq" id="WP_212612362.1">
    <property type="nucleotide sequence ID" value="NZ_VIWU01000001.1"/>
</dbReference>
<dbReference type="PANTHER" id="PTHR30346:SF29">
    <property type="entry name" value="LYSR SUBSTRATE-BINDING"/>
    <property type="match status" value="1"/>
</dbReference>
<dbReference type="PROSITE" id="PS50931">
    <property type="entry name" value="HTH_LYSR"/>
    <property type="match status" value="1"/>
</dbReference>
<dbReference type="FunFam" id="1.10.10.10:FF:000001">
    <property type="entry name" value="LysR family transcriptional regulator"/>
    <property type="match status" value="1"/>
</dbReference>
<reference evidence="6 7" key="1">
    <citation type="submission" date="2019-06" db="EMBL/GenBank/DDBJ databases">
        <title>Sequencing the genomes of 1000 actinobacteria strains.</title>
        <authorList>
            <person name="Klenk H.-P."/>
        </authorList>
    </citation>
    <scope>NUCLEOTIDE SEQUENCE [LARGE SCALE GENOMIC DNA]</scope>
    <source>
        <strain evidence="6 7">DSM 45671</strain>
    </source>
</reference>
<dbReference type="EMBL" id="VIWU01000001">
    <property type="protein sequence ID" value="TWF75493.1"/>
    <property type="molecule type" value="Genomic_DNA"/>
</dbReference>
<evidence type="ECO:0000256" key="4">
    <source>
        <dbReference type="ARBA" id="ARBA00023163"/>
    </source>
</evidence>
<accession>A0A561SKW5</accession>
<dbReference type="GO" id="GO:0003677">
    <property type="term" value="F:DNA binding"/>
    <property type="evidence" value="ECO:0007669"/>
    <property type="project" value="UniProtKB-KW"/>
</dbReference>
<keyword evidence="4" id="KW-0804">Transcription</keyword>
<evidence type="ECO:0000256" key="3">
    <source>
        <dbReference type="ARBA" id="ARBA00023125"/>
    </source>
</evidence>
<organism evidence="6 7">
    <name type="scientific">Pseudonocardia hierapolitana</name>
    <dbReference type="NCBI Taxonomy" id="1128676"/>
    <lineage>
        <taxon>Bacteria</taxon>
        <taxon>Bacillati</taxon>
        <taxon>Actinomycetota</taxon>
        <taxon>Actinomycetes</taxon>
        <taxon>Pseudonocardiales</taxon>
        <taxon>Pseudonocardiaceae</taxon>
        <taxon>Pseudonocardia</taxon>
    </lineage>
</organism>
<dbReference type="InterPro" id="IPR036390">
    <property type="entry name" value="WH_DNA-bd_sf"/>
</dbReference>
<dbReference type="PANTHER" id="PTHR30346">
    <property type="entry name" value="TRANSCRIPTIONAL DUAL REGULATOR HCAR-RELATED"/>
    <property type="match status" value="1"/>
</dbReference>
<dbReference type="Pfam" id="PF00126">
    <property type="entry name" value="HTH_1"/>
    <property type="match status" value="1"/>
</dbReference>
<evidence type="ECO:0000313" key="6">
    <source>
        <dbReference type="EMBL" id="TWF75493.1"/>
    </source>
</evidence>
<name>A0A561SKW5_9PSEU</name>
<protein>
    <submittedName>
        <fullName evidence="6">DNA-binding transcriptional LysR family regulator</fullName>
    </submittedName>
</protein>
<dbReference type="Proteomes" id="UP000321261">
    <property type="component" value="Unassembled WGS sequence"/>
</dbReference>
<dbReference type="SUPFAM" id="SSF53850">
    <property type="entry name" value="Periplasmic binding protein-like II"/>
    <property type="match status" value="1"/>
</dbReference>
<comment type="caution">
    <text evidence="6">The sequence shown here is derived from an EMBL/GenBank/DDBJ whole genome shotgun (WGS) entry which is preliminary data.</text>
</comment>
<dbReference type="Pfam" id="PF03466">
    <property type="entry name" value="LysR_substrate"/>
    <property type="match status" value="1"/>
</dbReference>
<dbReference type="InterPro" id="IPR036388">
    <property type="entry name" value="WH-like_DNA-bd_sf"/>
</dbReference>
<dbReference type="Gene3D" id="1.10.10.10">
    <property type="entry name" value="Winged helix-like DNA-binding domain superfamily/Winged helix DNA-binding domain"/>
    <property type="match status" value="1"/>
</dbReference>
<dbReference type="AlphaFoldDB" id="A0A561SKW5"/>
<gene>
    <name evidence="6" type="ORF">FHX44_111377</name>
</gene>
<dbReference type="InterPro" id="IPR005119">
    <property type="entry name" value="LysR_subst-bd"/>
</dbReference>
<comment type="similarity">
    <text evidence="1">Belongs to the LysR transcriptional regulatory family.</text>
</comment>
<keyword evidence="7" id="KW-1185">Reference proteome</keyword>
<evidence type="ECO:0000256" key="2">
    <source>
        <dbReference type="ARBA" id="ARBA00023015"/>
    </source>
</evidence>
<dbReference type="InterPro" id="IPR000847">
    <property type="entry name" value="LysR_HTH_N"/>
</dbReference>
<evidence type="ECO:0000313" key="7">
    <source>
        <dbReference type="Proteomes" id="UP000321261"/>
    </source>
</evidence>